<gene>
    <name evidence="2" type="ORF">FYJ29_13250</name>
</gene>
<keyword evidence="3" id="KW-1185">Reference proteome</keyword>
<dbReference type="AlphaFoldDB" id="A0A6L5XGQ4"/>
<keyword evidence="1" id="KW-0812">Transmembrane</keyword>
<dbReference type="InterPro" id="IPR026906">
    <property type="entry name" value="LRR_5"/>
</dbReference>
<evidence type="ECO:0000256" key="1">
    <source>
        <dbReference type="SAM" id="Phobius"/>
    </source>
</evidence>
<feature type="transmembrane region" description="Helical" evidence="1">
    <location>
        <begin position="28"/>
        <end position="45"/>
    </location>
</feature>
<name>A0A6L5XGQ4_9BACT</name>
<dbReference type="Proteomes" id="UP000483362">
    <property type="component" value="Unassembled WGS sequence"/>
</dbReference>
<sequence length="208" mass="22412">MAQLVHGHGCGCGAVKQIKKDVFSNMRFRLFLLVSAVALLAAGLVSCDKAFVRDGVNYELNNEGATVVPSKLKQYVGKVKIPDSVLYKGKKYAVNAIGDDAFKNCKMLISVTIPGTVKTIGAGAFQDCKGLKAIHCQNATPLLIDASTFKGIYYEQVTLYVPLASSPSYSNDPEWGKFNISEEGETVVKTPMGMRPAEELPGKGTHSF</sequence>
<proteinExistence type="predicted"/>
<organism evidence="2 3">
    <name type="scientific">Sodaliphilus pleomorphus</name>
    <dbReference type="NCBI Taxonomy" id="2606626"/>
    <lineage>
        <taxon>Bacteria</taxon>
        <taxon>Pseudomonadati</taxon>
        <taxon>Bacteroidota</taxon>
        <taxon>Bacteroidia</taxon>
        <taxon>Bacteroidales</taxon>
        <taxon>Muribaculaceae</taxon>
        <taxon>Sodaliphilus</taxon>
    </lineage>
</organism>
<keyword evidence="1" id="KW-0472">Membrane</keyword>
<protein>
    <submittedName>
        <fullName evidence="2">Leucine-rich repeat protein</fullName>
    </submittedName>
</protein>
<dbReference type="Gene3D" id="3.40.50.12480">
    <property type="match status" value="1"/>
</dbReference>
<evidence type="ECO:0000313" key="2">
    <source>
        <dbReference type="EMBL" id="MSS18715.1"/>
    </source>
</evidence>
<evidence type="ECO:0000313" key="3">
    <source>
        <dbReference type="Proteomes" id="UP000483362"/>
    </source>
</evidence>
<dbReference type="Pfam" id="PF13306">
    <property type="entry name" value="LRR_5"/>
    <property type="match status" value="1"/>
</dbReference>
<accession>A0A6L5XGQ4</accession>
<comment type="caution">
    <text evidence="2">The sequence shown here is derived from an EMBL/GenBank/DDBJ whole genome shotgun (WGS) entry which is preliminary data.</text>
</comment>
<keyword evidence="1" id="KW-1133">Transmembrane helix</keyword>
<dbReference type="EMBL" id="VULT01000030">
    <property type="protein sequence ID" value="MSS18715.1"/>
    <property type="molecule type" value="Genomic_DNA"/>
</dbReference>
<reference evidence="2 3" key="1">
    <citation type="submission" date="2019-08" db="EMBL/GenBank/DDBJ databases">
        <title>In-depth cultivation of the pig gut microbiome towards novel bacterial diversity and tailored functional studies.</title>
        <authorList>
            <person name="Wylensek D."/>
            <person name="Hitch T.C.A."/>
            <person name="Clavel T."/>
        </authorList>
    </citation>
    <scope>NUCLEOTIDE SEQUENCE [LARGE SCALE GENOMIC DNA]</scope>
    <source>
        <strain evidence="2 3">Oil-RF-744-WCA-WT-10</strain>
    </source>
</reference>